<feature type="transmembrane region" description="Helical" evidence="5">
    <location>
        <begin position="323"/>
        <end position="345"/>
    </location>
</feature>
<accession>U5EQR7</accession>
<name>U5EQR7_9DIPT</name>
<reference evidence="9" key="1">
    <citation type="journal article" date="2014" name="Insect Biochem. Mol. Biol.">
        <title>An insight into the sialome of the frog biting fly, Corethrella appendiculata.</title>
        <authorList>
            <person name="Ribeiro J.M.C."/>
            <person name="Chagas A.C."/>
            <person name="Pham V.M."/>
            <person name="Lounibos L.P."/>
            <person name="Calvo E."/>
        </authorList>
    </citation>
    <scope>NUCLEOTIDE SEQUENCE</scope>
    <source>
        <tissue evidence="9">Salivary glands</tissue>
    </source>
</reference>
<dbReference type="Pfam" id="PF02932">
    <property type="entry name" value="Neur_chan_memb"/>
    <property type="match status" value="1"/>
</dbReference>
<evidence type="ECO:0000313" key="9">
    <source>
        <dbReference type="EMBL" id="JAB55772.1"/>
    </source>
</evidence>
<dbReference type="InterPro" id="IPR036734">
    <property type="entry name" value="Neur_chan_lig-bd_sf"/>
</dbReference>
<keyword evidence="6" id="KW-0732">Signal</keyword>
<feature type="domain" description="Neurotransmitter-gated ion-channel ligand-binding" evidence="7">
    <location>
        <begin position="58"/>
        <end position="259"/>
    </location>
</feature>
<keyword evidence="2 5" id="KW-0812">Transmembrane</keyword>
<keyword evidence="4 5" id="KW-0472">Membrane</keyword>
<proteinExistence type="evidence at transcript level"/>
<dbReference type="SUPFAM" id="SSF63712">
    <property type="entry name" value="Nicotinic receptor ligand binding domain-like"/>
    <property type="match status" value="1"/>
</dbReference>
<dbReference type="InterPro" id="IPR006029">
    <property type="entry name" value="Neurotrans-gated_channel_TM"/>
</dbReference>
<dbReference type="EMBL" id="GANO01004099">
    <property type="protein sequence ID" value="JAB55772.1"/>
    <property type="molecule type" value="mRNA"/>
</dbReference>
<evidence type="ECO:0000256" key="3">
    <source>
        <dbReference type="ARBA" id="ARBA00022989"/>
    </source>
</evidence>
<sequence length="455" mass="52068">MIMMFKCSLRNILIFSLVLCAVNCDDDSASTTGDAASSSSGTSKSNKQPWNSTWTDLLKKDLLANYDTYARPTQHFNTTNVNIKLTIRHVDLDEAKSTFTVIGWMKMDWIDEKLKWNKSDYGNISLIHLADHEIWQPDITLYNSADGSTIDHFGNTYCLLDSNGSIIWVPPVQFRTYCELNMRKWPFDEQTCKLRFGSWAFDGNKLNISFDEESYIIDLIVENHEWELLKVESIRNITYYTCCEEPYLDLLYLITIKRRSPMYSAILTTPAVSIILMTLTSFWLPPSCGEKIILNGVNAIIICIFLVYFTYQLPGVAHYTPLIVLFYSSALYMICFSMIISVIVLNISKTKYKTPVPWFIKIGLDSPFGQLLGLKSLYLKLPSEMHGEEMQSPSSNTATNNDDECLTSSDAAQILKIPEKYSVQQDWFLLAIAIDRLAFLFYCFIFIILAILYSV</sequence>
<dbReference type="AlphaFoldDB" id="U5EQR7"/>
<dbReference type="GO" id="GO:0016020">
    <property type="term" value="C:membrane"/>
    <property type="evidence" value="ECO:0007669"/>
    <property type="project" value="UniProtKB-SubCell"/>
</dbReference>
<dbReference type="InterPro" id="IPR006202">
    <property type="entry name" value="Neur_chan_lig-bd"/>
</dbReference>
<dbReference type="Gene3D" id="1.20.58.390">
    <property type="entry name" value="Neurotransmitter-gated ion-channel transmembrane domain"/>
    <property type="match status" value="1"/>
</dbReference>
<dbReference type="GO" id="GO:0004888">
    <property type="term" value="F:transmembrane signaling receptor activity"/>
    <property type="evidence" value="ECO:0007669"/>
    <property type="project" value="InterPro"/>
</dbReference>
<comment type="subcellular location">
    <subcellularLocation>
        <location evidence="1">Membrane</location>
        <topology evidence="1">Multi-pass membrane protein</topology>
    </subcellularLocation>
</comment>
<dbReference type="CDD" id="cd19051">
    <property type="entry name" value="LGIC_TM_cation"/>
    <property type="match status" value="1"/>
</dbReference>
<keyword evidence="3 5" id="KW-1133">Transmembrane helix</keyword>
<dbReference type="FunFam" id="2.70.170.10:FF:000028">
    <property type="entry name" value="AcetylCholine Receptor"/>
    <property type="match status" value="1"/>
</dbReference>
<feature type="signal peptide" evidence="6">
    <location>
        <begin position="1"/>
        <end position="24"/>
    </location>
</feature>
<dbReference type="PRINTS" id="PR00252">
    <property type="entry name" value="NRIONCHANNEL"/>
</dbReference>
<dbReference type="GO" id="GO:0005230">
    <property type="term" value="F:extracellular ligand-gated monoatomic ion channel activity"/>
    <property type="evidence" value="ECO:0007669"/>
    <property type="project" value="InterPro"/>
</dbReference>
<dbReference type="InterPro" id="IPR006201">
    <property type="entry name" value="Neur_channel"/>
</dbReference>
<evidence type="ECO:0000259" key="7">
    <source>
        <dbReference type="Pfam" id="PF02931"/>
    </source>
</evidence>
<dbReference type="InterPro" id="IPR036719">
    <property type="entry name" value="Neuro-gated_channel_TM_sf"/>
</dbReference>
<evidence type="ECO:0000256" key="1">
    <source>
        <dbReference type="ARBA" id="ARBA00004141"/>
    </source>
</evidence>
<protein>
    <submittedName>
        <fullName evidence="9">Putative acetylcholine receptor</fullName>
    </submittedName>
</protein>
<dbReference type="Pfam" id="PF02931">
    <property type="entry name" value="Neur_chan_LBD"/>
    <property type="match status" value="1"/>
</dbReference>
<feature type="transmembrane region" description="Helical" evidence="5">
    <location>
        <begin position="292"/>
        <end position="311"/>
    </location>
</feature>
<keyword evidence="9" id="KW-0675">Receptor</keyword>
<dbReference type="SUPFAM" id="SSF90112">
    <property type="entry name" value="Neurotransmitter-gated ion-channel transmembrane pore"/>
    <property type="match status" value="1"/>
</dbReference>
<feature type="chain" id="PRO_5004659577" evidence="6">
    <location>
        <begin position="25"/>
        <end position="455"/>
    </location>
</feature>
<organism evidence="9">
    <name type="scientific">Corethrella appendiculata</name>
    <dbReference type="NCBI Taxonomy" id="1370023"/>
    <lineage>
        <taxon>Eukaryota</taxon>
        <taxon>Metazoa</taxon>
        <taxon>Ecdysozoa</taxon>
        <taxon>Arthropoda</taxon>
        <taxon>Hexapoda</taxon>
        <taxon>Insecta</taxon>
        <taxon>Pterygota</taxon>
        <taxon>Neoptera</taxon>
        <taxon>Endopterygota</taxon>
        <taxon>Diptera</taxon>
        <taxon>Nematocera</taxon>
        <taxon>Culicoidea</taxon>
        <taxon>Chaoboridae</taxon>
        <taxon>Corethrella</taxon>
    </lineage>
</organism>
<evidence type="ECO:0000256" key="2">
    <source>
        <dbReference type="ARBA" id="ARBA00022692"/>
    </source>
</evidence>
<dbReference type="PANTHER" id="PTHR18945">
    <property type="entry name" value="NEUROTRANSMITTER GATED ION CHANNEL"/>
    <property type="match status" value="1"/>
</dbReference>
<feature type="transmembrane region" description="Helical" evidence="5">
    <location>
        <begin position="427"/>
        <end position="453"/>
    </location>
</feature>
<dbReference type="Gene3D" id="2.70.170.10">
    <property type="entry name" value="Neurotransmitter-gated ion-channel ligand-binding domain"/>
    <property type="match status" value="1"/>
</dbReference>
<feature type="transmembrane region" description="Helical" evidence="5">
    <location>
        <begin position="262"/>
        <end position="285"/>
    </location>
</feature>
<dbReference type="CDD" id="cd18997">
    <property type="entry name" value="LGIC_ECD_nAChR"/>
    <property type="match status" value="1"/>
</dbReference>
<evidence type="ECO:0000256" key="4">
    <source>
        <dbReference type="ARBA" id="ARBA00023136"/>
    </source>
</evidence>
<evidence type="ECO:0000256" key="6">
    <source>
        <dbReference type="SAM" id="SignalP"/>
    </source>
</evidence>
<feature type="domain" description="Neurotransmitter-gated ion-channel transmembrane" evidence="8">
    <location>
        <begin position="269"/>
        <end position="352"/>
    </location>
</feature>
<evidence type="ECO:0000256" key="5">
    <source>
        <dbReference type="SAM" id="Phobius"/>
    </source>
</evidence>
<evidence type="ECO:0000259" key="8">
    <source>
        <dbReference type="Pfam" id="PF02932"/>
    </source>
</evidence>
<dbReference type="InterPro" id="IPR038050">
    <property type="entry name" value="Neuro_actylchol_rec"/>
</dbReference>